<evidence type="ECO:0000256" key="5">
    <source>
        <dbReference type="ARBA" id="ARBA00022576"/>
    </source>
</evidence>
<dbReference type="InterPro" id="IPR001917">
    <property type="entry name" value="Aminotrans_II_pyridoxalP_BS"/>
</dbReference>
<evidence type="ECO:0000256" key="6">
    <source>
        <dbReference type="ARBA" id="ARBA00022679"/>
    </source>
</evidence>
<dbReference type="EC" id="2.6.1.9" evidence="9"/>
<dbReference type="EMBL" id="JALGBI010000003">
    <property type="protein sequence ID" value="MCJ0766021.1"/>
    <property type="molecule type" value="Genomic_DNA"/>
</dbReference>
<organism evidence="11 12">
    <name type="scientific">Variovorax terrae</name>
    <dbReference type="NCBI Taxonomy" id="2923278"/>
    <lineage>
        <taxon>Bacteria</taxon>
        <taxon>Pseudomonadati</taxon>
        <taxon>Pseudomonadota</taxon>
        <taxon>Betaproteobacteria</taxon>
        <taxon>Burkholderiales</taxon>
        <taxon>Comamonadaceae</taxon>
        <taxon>Variovorax</taxon>
    </lineage>
</organism>
<dbReference type="AlphaFoldDB" id="A0A9X1VYJ6"/>
<keyword evidence="6 9" id="KW-0808">Transferase</keyword>
<comment type="subunit">
    <text evidence="4 9">Homodimer.</text>
</comment>
<name>A0A9X1VYJ6_9BURK</name>
<gene>
    <name evidence="9 11" type="primary">hisC</name>
    <name evidence="11" type="ORF">MMF98_22635</name>
</gene>
<comment type="pathway">
    <text evidence="2 9">Amino-acid biosynthesis; L-histidine biosynthesis; L-histidine from 5-phospho-alpha-D-ribose 1-diphosphate: step 7/9.</text>
</comment>
<evidence type="ECO:0000256" key="4">
    <source>
        <dbReference type="ARBA" id="ARBA00011738"/>
    </source>
</evidence>
<keyword evidence="5 9" id="KW-0032">Aminotransferase</keyword>
<comment type="similarity">
    <text evidence="3 9">Belongs to the class-II pyridoxal-phosphate-dependent aminotransferase family. Histidinol-phosphate aminotransferase subfamily.</text>
</comment>
<dbReference type="InterPro" id="IPR005861">
    <property type="entry name" value="HisP_aminotrans"/>
</dbReference>
<evidence type="ECO:0000256" key="9">
    <source>
        <dbReference type="HAMAP-Rule" id="MF_01023"/>
    </source>
</evidence>
<evidence type="ECO:0000259" key="10">
    <source>
        <dbReference type="Pfam" id="PF00155"/>
    </source>
</evidence>
<comment type="caution">
    <text evidence="11">The sequence shown here is derived from an EMBL/GenBank/DDBJ whole genome shotgun (WGS) entry which is preliminary data.</text>
</comment>
<evidence type="ECO:0000256" key="2">
    <source>
        <dbReference type="ARBA" id="ARBA00005011"/>
    </source>
</evidence>
<dbReference type="InterPro" id="IPR015421">
    <property type="entry name" value="PyrdxlP-dep_Trfase_major"/>
</dbReference>
<dbReference type="InterPro" id="IPR004839">
    <property type="entry name" value="Aminotransferase_I/II_large"/>
</dbReference>
<sequence length="345" mass="36039">MISPPASQGAAASMLLLASNENPLGMPESARRAVAACLGDAGCYPDANGTALKQALAERLGLGADWLTLGSGSSEILELAAQVCVEPGQKIVYSEYGFIVYGQAAAHARAQAVVVPARDFGHDLGAMRAAIDGATRLVFIANPNNPTGTLLAPADLLAFIEAVPAGVAVLLDEAYTEYLAPAQRYDSMAWVRRFPHLIVARTFSKAYGLAGLRIGYGAAQPALTARLNARRPRFNVSTPAQAAARAALADADWLARSYDVNTAGRSQLEAGFRSLGLHCVPSHGNFVLVRVGDAPAVHAALLARGIEVSRVDPYGLPQWLRVSVGLPEHNSQLLDALGQALAAAG</sequence>
<keyword evidence="9" id="KW-0028">Amino-acid biosynthesis</keyword>
<keyword evidence="9" id="KW-0368">Histidine biosynthesis</keyword>
<proteinExistence type="inferred from homology"/>
<accession>A0A9X1VYJ6</accession>
<dbReference type="PANTHER" id="PTHR43643">
    <property type="entry name" value="HISTIDINOL-PHOSPHATE AMINOTRANSFERASE 2"/>
    <property type="match status" value="1"/>
</dbReference>
<evidence type="ECO:0000256" key="3">
    <source>
        <dbReference type="ARBA" id="ARBA00007970"/>
    </source>
</evidence>
<reference evidence="11" key="1">
    <citation type="submission" date="2022-03" db="EMBL/GenBank/DDBJ databases">
        <authorList>
            <person name="Woo C.Y."/>
        </authorList>
    </citation>
    <scope>NUCLEOTIDE SEQUENCE</scope>
    <source>
        <strain evidence="11">CYS-02</strain>
    </source>
</reference>
<comment type="cofactor">
    <cofactor evidence="1 9">
        <name>pyridoxal 5'-phosphate</name>
        <dbReference type="ChEBI" id="CHEBI:597326"/>
    </cofactor>
</comment>
<dbReference type="PROSITE" id="PS00599">
    <property type="entry name" value="AA_TRANSFER_CLASS_2"/>
    <property type="match status" value="1"/>
</dbReference>
<dbReference type="CDD" id="cd00609">
    <property type="entry name" value="AAT_like"/>
    <property type="match status" value="1"/>
</dbReference>
<dbReference type="GO" id="GO:0004400">
    <property type="term" value="F:histidinol-phosphate transaminase activity"/>
    <property type="evidence" value="ECO:0007669"/>
    <property type="project" value="UniProtKB-UniRule"/>
</dbReference>
<dbReference type="PANTHER" id="PTHR43643:SF3">
    <property type="entry name" value="HISTIDINOL-PHOSPHATE AMINOTRANSFERASE"/>
    <property type="match status" value="1"/>
</dbReference>
<dbReference type="InterPro" id="IPR050106">
    <property type="entry name" value="HistidinolP_aminotransfase"/>
</dbReference>
<feature type="modified residue" description="N6-(pyridoxal phosphate)lysine" evidence="9">
    <location>
        <position position="205"/>
    </location>
</feature>
<dbReference type="GO" id="GO:0000105">
    <property type="term" value="P:L-histidine biosynthetic process"/>
    <property type="evidence" value="ECO:0007669"/>
    <property type="project" value="UniProtKB-UniRule"/>
</dbReference>
<dbReference type="Gene3D" id="3.90.1150.10">
    <property type="entry name" value="Aspartate Aminotransferase, domain 1"/>
    <property type="match status" value="1"/>
</dbReference>
<dbReference type="SUPFAM" id="SSF53383">
    <property type="entry name" value="PLP-dependent transferases"/>
    <property type="match status" value="1"/>
</dbReference>
<evidence type="ECO:0000256" key="8">
    <source>
        <dbReference type="ARBA" id="ARBA00047481"/>
    </source>
</evidence>
<evidence type="ECO:0000313" key="12">
    <source>
        <dbReference type="Proteomes" id="UP001139447"/>
    </source>
</evidence>
<dbReference type="RefSeq" id="WP_243309596.1">
    <property type="nucleotide sequence ID" value="NZ_JALGBI010000003.1"/>
</dbReference>
<dbReference type="GO" id="GO:0030170">
    <property type="term" value="F:pyridoxal phosphate binding"/>
    <property type="evidence" value="ECO:0007669"/>
    <property type="project" value="InterPro"/>
</dbReference>
<keyword evidence="7 9" id="KW-0663">Pyridoxal phosphate</keyword>
<protein>
    <recommendedName>
        <fullName evidence="9">Histidinol-phosphate aminotransferase</fullName>
        <ecNumber evidence="9">2.6.1.9</ecNumber>
    </recommendedName>
    <alternativeName>
        <fullName evidence="9">Imidazole acetol-phosphate transaminase</fullName>
    </alternativeName>
</protein>
<comment type="catalytic activity">
    <reaction evidence="8 9">
        <text>L-histidinol phosphate + 2-oxoglutarate = 3-(imidazol-4-yl)-2-oxopropyl phosphate + L-glutamate</text>
        <dbReference type="Rhea" id="RHEA:23744"/>
        <dbReference type="ChEBI" id="CHEBI:16810"/>
        <dbReference type="ChEBI" id="CHEBI:29985"/>
        <dbReference type="ChEBI" id="CHEBI:57766"/>
        <dbReference type="ChEBI" id="CHEBI:57980"/>
        <dbReference type="EC" id="2.6.1.9"/>
    </reaction>
</comment>
<feature type="domain" description="Aminotransferase class I/classII large" evidence="10">
    <location>
        <begin position="14"/>
        <end position="336"/>
    </location>
</feature>
<dbReference type="HAMAP" id="MF_01023">
    <property type="entry name" value="HisC_aminotrans_2"/>
    <property type="match status" value="1"/>
</dbReference>
<dbReference type="Proteomes" id="UP001139447">
    <property type="component" value="Unassembled WGS sequence"/>
</dbReference>
<dbReference type="Pfam" id="PF00155">
    <property type="entry name" value="Aminotran_1_2"/>
    <property type="match status" value="1"/>
</dbReference>
<dbReference type="NCBIfam" id="TIGR01141">
    <property type="entry name" value="hisC"/>
    <property type="match status" value="1"/>
</dbReference>
<keyword evidence="12" id="KW-1185">Reference proteome</keyword>
<dbReference type="Gene3D" id="3.40.640.10">
    <property type="entry name" value="Type I PLP-dependent aspartate aminotransferase-like (Major domain)"/>
    <property type="match status" value="1"/>
</dbReference>
<evidence type="ECO:0000313" key="11">
    <source>
        <dbReference type="EMBL" id="MCJ0766021.1"/>
    </source>
</evidence>
<dbReference type="InterPro" id="IPR015422">
    <property type="entry name" value="PyrdxlP-dep_Trfase_small"/>
</dbReference>
<dbReference type="InterPro" id="IPR015424">
    <property type="entry name" value="PyrdxlP-dep_Trfase"/>
</dbReference>
<evidence type="ECO:0000256" key="7">
    <source>
        <dbReference type="ARBA" id="ARBA00022898"/>
    </source>
</evidence>
<evidence type="ECO:0000256" key="1">
    <source>
        <dbReference type="ARBA" id="ARBA00001933"/>
    </source>
</evidence>